<name>B0PEM4_9FIRM</name>
<evidence type="ECO:0000313" key="10">
    <source>
        <dbReference type="Proteomes" id="UP000003803"/>
    </source>
</evidence>
<dbReference type="Proteomes" id="UP000003803">
    <property type="component" value="Unassembled WGS sequence"/>
</dbReference>
<evidence type="ECO:0000256" key="6">
    <source>
        <dbReference type="SAM" id="MobiDB-lite"/>
    </source>
</evidence>
<evidence type="ECO:0000256" key="1">
    <source>
        <dbReference type="ARBA" id="ARBA00003544"/>
    </source>
</evidence>
<evidence type="ECO:0000259" key="7">
    <source>
        <dbReference type="Pfam" id="PF01609"/>
    </source>
</evidence>
<reference evidence="9" key="1">
    <citation type="submission" date="2007-11" db="EMBL/GenBank/DDBJ databases">
        <authorList>
            <person name="Fulton L."/>
            <person name="Clifton S."/>
            <person name="Fulton B."/>
            <person name="Xu J."/>
            <person name="Minx P."/>
            <person name="Pepin K.H."/>
            <person name="Johnson M."/>
            <person name="Thiruvilangam P."/>
            <person name="Bhonagiri V."/>
            <person name="Nash W.E."/>
            <person name="Mardis E.R."/>
            <person name="Wilson R.K."/>
        </authorList>
    </citation>
    <scope>NUCLEOTIDE SEQUENCE [LARGE SCALE GENOMIC DNA]</scope>
    <source>
        <strain evidence="9">DSM 17241</strain>
    </source>
</reference>
<evidence type="ECO:0000313" key="9">
    <source>
        <dbReference type="EMBL" id="EDS09807.1"/>
    </source>
</evidence>
<proteinExistence type="inferred from homology"/>
<comment type="function">
    <text evidence="1">Involved in the transposition of the insertion sequence IS5.</text>
</comment>
<dbReference type="PANTHER" id="PTHR35604:SF2">
    <property type="entry name" value="TRANSPOSASE INSH FOR INSERTION SEQUENCE ELEMENT IS5A-RELATED"/>
    <property type="match status" value="1"/>
</dbReference>
<dbReference type="GO" id="GO:0006313">
    <property type="term" value="P:DNA transposition"/>
    <property type="evidence" value="ECO:0007669"/>
    <property type="project" value="InterPro"/>
</dbReference>
<evidence type="ECO:0000256" key="2">
    <source>
        <dbReference type="ARBA" id="ARBA00010075"/>
    </source>
</evidence>
<dbReference type="Pfam" id="PF05598">
    <property type="entry name" value="DUF772"/>
    <property type="match status" value="1"/>
</dbReference>
<dbReference type="InterPro" id="IPR008490">
    <property type="entry name" value="Transposase_InsH_N"/>
</dbReference>
<protein>
    <submittedName>
        <fullName evidence="9">Transposase, IS4 family</fullName>
    </submittedName>
</protein>
<sequence length="325" mass="36836">MNKQITLSTFSDELANVRTEKKEFLAQIDRIVPWGKWVAEIKPYYYKGERGNKPYDLELMLRIYMLQNLYDLSDMGTVAEVIDSRAFSEFCGVDSSNQVPDGDTLGRFRHILEENGIQQKLFTQVVQSLTEKGLILKKGTIVDSTIIEAPSSTKNKKKERDPDAHQVKKGNTWHFGYKAHIGVDQDSGLVHSVEVTGANTHDVTMVSKLLTGEENAVYGDSGYLGAEKRDDAITRNTKGKKIKYKTNRRPSQSKKKSARSKAQIKRREHEKSSVRAKVEHVFGVVKGQFGFRKTRYRGLRKQIAKLIILFALANLILADRPFLAV</sequence>
<feature type="region of interest" description="Disordered" evidence="6">
    <location>
        <begin position="245"/>
        <end position="272"/>
    </location>
</feature>
<comment type="similarity">
    <text evidence="2">Belongs to the transposase 11 family.</text>
</comment>
<dbReference type="EMBL" id="ABGD02000025">
    <property type="protein sequence ID" value="EDS09807.1"/>
    <property type="molecule type" value="Genomic_DNA"/>
</dbReference>
<dbReference type="eggNOG" id="COG3039">
    <property type="taxonomic scope" value="Bacteria"/>
</dbReference>
<dbReference type="GO" id="GO:0003677">
    <property type="term" value="F:DNA binding"/>
    <property type="evidence" value="ECO:0007669"/>
    <property type="project" value="UniProtKB-KW"/>
</dbReference>
<dbReference type="InterPro" id="IPR002559">
    <property type="entry name" value="Transposase_11"/>
</dbReference>
<reference evidence="9" key="2">
    <citation type="submission" date="2013-09" db="EMBL/GenBank/DDBJ databases">
        <title>Draft genome sequence of Anaerotruncus colihominis(DSM 17241).</title>
        <authorList>
            <person name="Sudarsanam P."/>
            <person name="Ley R."/>
            <person name="Guruge J."/>
            <person name="Turnbaugh P.J."/>
            <person name="Mahowald M."/>
            <person name="Liep D."/>
            <person name="Gordon J."/>
        </authorList>
    </citation>
    <scope>NUCLEOTIDE SEQUENCE</scope>
    <source>
        <strain evidence="9">DSM 17241</strain>
    </source>
</reference>
<feature type="domain" description="Transposase InsH N-terminal" evidence="8">
    <location>
        <begin position="19"/>
        <end position="110"/>
    </location>
</feature>
<comment type="caution">
    <text evidence="9">The sequence shown here is derived from an EMBL/GenBank/DDBJ whole genome shotgun (WGS) entry which is preliminary data.</text>
</comment>
<feature type="compositionally biased region" description="Basic residues" evidence="6">
    <location>
        <begin position="245"/>
        <end position="264"/>
    </location>
</feature>
<organism evidence="9 10">
    <name type="scientific">Anaerotruncus colihominis DSM 17241</name>
    <dbReference type="NCBI Taxonomy" id="445972"/>
    <lineage>
        <taxon>Bacteria</taxon>
        <taxon>Bacillati</taxon>
        <taxon>Bacillota</taxon>
        <taxon>Clostridia</taxon>
        <taxon>Eubacteriales</taxon>
        <taxon>Oscillospiraceae</taxon>
        <taxon>Anaerotruncus</taxon>
    </lineage>
</organism>
<evidence type="ECO:0000256" key="5">
    <source>
        <dbReference type="ARBA" id="ARBA00023172"/>
    </source>
</evidence>
<feature type="domain" description="Transposase IS4-like" evidence="7">
    <location>
        <begin position="138"/>
        <end position="315"/>
    </location>
</feature>
<dbReference type="NCBIfam" id="NF033581">
    <property type="entry name" value="transpos_IS5_4"/>
    <property type="match status" value="1"/>
</dbReference>
<keyword evidence="3" id="KW-0815">Transposition</keyword>
<dbReference type="InterPro" id="IPR047959">
    <property type="entry name" value="Transpos_IS5"/>
</dbReference>
<gene>
    <name evidence="9" type="ORF">ANACOL_03252</name>
</gene>
<dbReference type="AlphaFoldDB" id="B0PEM4"/>
<dbReference type="PANTHER" id="PTHR35604">
    <property type="entry name" value="TRANSPOSASE INSH FOR INSERTION SEQUENCE ELEMENT IS5A-RELATED"/>
    <property type="match status" value="1"/>
</dbReference>
<dbReference type="HOGENOM" id="CLU_049873_1_2_9"/>
<evidence type="ECO:0000259" key="8">
    <source>
        <dbReference type="Pfam" id="PF05598"/>
    </source>
</evidence>
<keyword evidence="10" id="KW-1185">Reference proteome</keyword>
<dbReference type="GO" id="GO:0004803">
    <property type="term" value="F:transposase activity"/>
    <property type="evidence" value="ECO:0007669"/>
    <property type="project" value="InterPro"/>
</dbReference>
<evidence type="ECO:0000256" key="3">
    <source>
        <dbReference type="ARBA" id="ARBA00022578"/>
    </source>
</evidence>
<dbReference type="Pfam" id="PF01609">
    <property type="entry name" value="DDE_Tnp_1"/>
    <property type="match status" value="1"/>
</dbReference>
<evidence type="ECO:0000256" key="4">
    <source>
        <dbReference type="ARBA" id="ARBA00023125"/>
    </source>
</evidence>
<accession>B0PEM4</accession>
<keyword evidence="4" id="KW-0238">DNA-binding</keyword>
<keyword evidence="5" id="KW-0233">DNA recombination</keyword>